<feature type="signal peptide" evidence="1">
    <location>
        <begin position="1"/>
        <end position="25"/>
    </location>
</feature>
<accession>A0A9X3YM18</accession>
<evidence type="ECO:0000313" key="2">
    <source>
        <dbReference type="EMBL" id="MDC8014147.1"/>
    </source>
</evidence>
<dbReference type="Gene3D" id="3.20.20.140">
    <property type="entry name" value="Metal-dependent hydrolases"/>
    <property type="match status" value="1"/>
</dbReference>
<keyword evidence="1" id="KW-0732">Signal</keyword>
<evidence type="ECO:0000256" key="1">
    <source>
        <dbReference type="SAM" id="SignalP"/>
    </source>
</evidence>
<dbReference type="RefSeq" id="WP_263541786.1">
    <property type="nucleotide sequence ID" value="NZ_JAOVZO020000018.1"/>
</dbReference>
<sequence length="662" mass="72992">MLASRRYLTRFALGIGLAFAGAAAAQDHNAFISQARTLPWPARETNRTTFALELGDWNVYTGQLHSHTRGHDSPNAFQSWAITQGIAWSFGYDFFSRNNHSTSWEDYDAWGPFVAQFGAADSRGMVTINGQENYYDGGNHPPGSHDHPNHYNTINGWPGQKSGNLSEMFGKIQAGYNDDHLQSIHVQLNHVSGPTADYTQLPAPGTARTKLRRIVDTAEILHGGGSDEAHMANLRAYFTLLRNGWRVSPTAHYDVHADYHLNSHWGARNPDGSFVRPWVLYPGQSYEAVHRANGESGFAPRGRTGMVMPASTPWSPNAFLTGLTDRRTFRSTMDRSVGMFAAGGRVMGDEFSLADNASPLPFKVWGRSLAQHDGTYAGFWRAELWSPARPDAPVKTVDLNGATDFGTELFAVTPFESVYLVRLVGAWPDHDIVMAPVWIGNPRAKFSNAGFLFPTGTGVQLLQWSGGGKRVAIQRARVASPQHPRQWETVAEVDNINRYPHDMTAEPIHTVWRVVDPTDTAVVSGEVVFSKPNRAPLGSFDELNSTTGRVRGWTFDPDHSTSPVTVHVYSSGVFVTSGTTGLARPDVQQVHGTGAYSGFDIALPANYRTGTRSFHIYALDLDAEPNPLLGGSPRWGYFDPVEEPEEEGTLCDRRPWLPQCNP</sequence>
<gene>
    <name evidence="2" type="ORF">OD750_016500</name>
</gene>
<dbReference type="Proteomes" id="UP001139971">
    <property type="component" value="Unassembled WGS sequence"/>
</dbReference>
<keyword evidence="3" id="KW-1185">Reference proteome</keyword>
<dbReference type="EMBL" id="JAOVZO020000018">
    <property type="protein sequence ID" value="MDC8014147.1"/>
    <property type="molecule type" value="Genomic_DNA"/>
</dbReference>
<proteinExistence type="predicted"/>
<protein>
    <submittedName>
        <fullName evidence="2">Uncharacterized protein</fullName>
    </submittedName>
</protein>
<dbReference type="AlphaFoldDB" id="A0A9X3YM18"/>
<reference evidence="2" key="1">
    <citation type="submission" date="2023-02" db="EMBL/GenBank/DDBJ databases">
        <title>Tahibacter soli sp. nov. isolated from soil.</title>
        <authorList>
            <person name="Baek J.H."/>
            <person name="Lee J.K."/>
            <person name="Choi D.G."/>
            <person name="Jeon C.O."/>
        </authorList>
    </citation>
    <scope>NUCLEOTIDE SEQUENCE</scope>
    <source>
        <strain evidence="2">BL</strain>
    </source>
</reference>
<name>A0A9X3YM18_9GAMM</name>
<feature type="chain" id="PRO_5040797513" evidence="1">
    <location>
        <begin position="26"/>
        <end position="662"/>
    </location>
</feature>
<organism evidence="2 3">
    <name type="scientific">Tahibacter soli</name>
    <dbReference type="NCBI Taxonomy" id="2983605"/>
    <lineage>
        <taxon>Bacteria</taxon>
        <taxon>Pseudomonadati</taxon>
        <taxon>Pseudomonadota</taxon>
        <taxon>Gammaproteobacteria</taxon>
        <taxon>Lysobacterales</taxon>
        <taxon>Rhodanobacteraceae</taxon>
        <taxon>Tahibacter</taxon>
    </lineage>
</organism>
<comment type="caution">
    <text evidence="2">The sequence shown here is derived from an EMBL/GenBank/DDBJ whole genome shotgun (WGS) entry which is preliminary data.</text>
</comment>
<evidence type="ECO:0000313" key="3">
    <source>
        <dbReference type="Proteomes" id="UP001139971"/>
    </source>
</evidence>